<dbReference type="Pfam" id="PF26347">
    <property type="entry name" value="YtrI_sporulation"/>
    <property type="match status" value="1"/>
</dbReference>
<dbReference type="InterPro" id="IPR048198">
    <property type="entry name" value="YtrI"/>
</dbReference>
<gene>
    <name evidence="4" type="ORF">QGM71_00370</name>
</gene>
<comment type="caution">
    <text evidence="4">The sequence shown here is derived from an EMBL/GenBank/DDBJ whole genome shotgun (WGS) entry which is preliminary data.</text>
</comment>
<dbReference type="Proteomes" id="UP001335737">
    <property type="component" value="Unassembled WGS sequence"/>
</dbReference>
<proteinExistence type="predicted"/>
<keyword evidence="2" id="KW-0472">Membrane</keyword>
<keyword evidence="1" id="KW-0175">Coiled coil</keyword>
<feature type="transmembrane region" description="Helical" evidence="2">
    <location>
        <begin position="15"/>
        <end position="34"/>
    </location>
</feature>
<evidence type="ECO:0000259" key="3">
    <source>
        <dbReference type="Pfam" id="PF26347"/>
    </source>
</evidence>
<keyword evidence="5" id="KW-1185">Reference proteome</keyword>
<sequence>MHIPPYHKKETWQRFYAGALIGGIIAYFILIYMYGSMYEKQLEENRELQANVIDLKNQNKALLQDKEDMDEESKKPLLVESIEITITNTQELRLDRLIVHDLEEMLKKEINHIIGQDISIIGNSDTLLISTIENKAFSIDDLTYYFRVKLLTISQTVKITAEAKLGN</sequence>
<evidence type="ECO:0000256" key="2">
    <source>
        <dbReference type="SAM" id="Phobius"/>
    </source>
</evidence>
<name>A0ABU6KA76_9BACI</name>
<accession>A0ABU6KA76</accession>
<dbReference type="InterPro" id="IPR058620">
    <property type="entry name" value="YtrI_C"/>
</dbReference>
<organism evidence="4 5">
    <name type="scientific">Virgibacillus tibetensis</name>
    <dbReference type="NCBI Taxonomy" id="3042313"/>
    <lineage>
        <taxon>Bacteria</taxon>
        <taxon>Bacillati</taxon>
        <taxon>Bacillota</taxon>
        <taxon>Bacilli</taxon>
        <taxon>Bacillales</taxon>
        <taxon>Bacillaceae</taxon>
        <taxon>Virgibacillus</taxon>
    </lineage>
</organism>
<protein>
    <recommendedName>
        <fullName evidence="3">Sporulation membrane protein YtrI C-terminal domain-containing protein</fullName>
    </recommendedName>
</protein>
<dbReference type="RefSeq" id="WP_327605522.1">
    <property type="nucleotide sequence ID" value="NZ_JARZFX010000001.1"/>
</dbReference>
<reference evidence="4 5" key="1">
    <citation type="journal article" date="2024" name="Int. J. Syst. Evol. Microbiol.">
        <title>Virgibacillus tibetensis sp. nov., isolated from salt lake on the Tibetan Plateau of China.</title>
        <authorList>
            <person name="Phurbu D."/>
            <person name="Liu Z.-X."/>
            <person name="Wang R."/>
            <person name="Zheng Y.-Y."/>
            <person name="Liu H.-C."/>
            <person name="Zhou Y.-G."/>
            <person name="Yu Y.-J."/>
            <person name="Li A.-H."/>
        </authorList>
    </citation>
    <scope>NUCLEOTIDE SEQUENCE [LARGE SCALE GENOMIC DNA]</scope>
    <source>
        <strain evidence="4 5">C22-A2</strain>
    </source>
</reference>
<evidence type="ECO:0000256" key="1">
    <source>
        <dbReference type="SAM" id="Coils"/>
    </source>
</evidence>
<dbReference type="EMBL" id="JARZFX010000001">
    <property type="protein sequence ID" value="MEC5421946.1"/>
    <property type="molecule type" value="Genomic_DNA"/>
</dbReference>
<keyword evidence="2" id="KW-1133">Transmembrane helix</keyword>
<feature type="domain" description="Sporulation membrane protein YtrI C-terminal" evidence="3">
    <location>
        <begin position="81"/>
        <end position="164"/>
    </location>
</feature>
<dbReference type="NCBIfam" id="NF041479">
    <property type="entry name" value="spor_membprot_YtrI"/>
    <property type="match status" value="1"/>
</dbReference>
<feature type="coiled-coil region" evidence="1">
    <location>
        <begin position="38"/>
        <end position="72"/>
    </location>
</feature>
<keyword evidence="2" id="KW-0812">Transmembrane</keyword>
<evidence type="ECO:0000313" key="5">
    <source>
        <dbReference type="Proteomes" id="UP001335737"/>
    </source>
</evidence>
<evidence type="ECO:0000313" key="4">
    <source>
        <dbReference type="EMBL" id="MEC5421946.1"/>
    </source>
</evidence>